<sequence length="249" mass="27199">MSTKLVLPILFALLSVSCEVDPYEETSGKTLEIGSLSKKTLSDALKDGQHWVEAADGTIYWDENATSQDTTKPGETYLGANVLVGTHNRDSNLNEPINSAKFELYLEKNKDGSSAEIMGNTVPADVKKYGTLAEGLYPAKHTIYKNDGALLINGGRNLPTVNGNPNNPKNYYNDGSLKPTSEHVIDQVLFHKGNFKRESLSTYPDKHGNVFPISAGCQTGGSGDGSLPLYRDFIKEAEGFEGNYYLREP</sequence>
<dbReference type="RefSeq" id="WP_136401308.1">
    <property type="nucleotide sequence ID" value="NZ_SSNZ01000001.1"/>
</dbReference>
<protein>
    <recommendedName>
        <fullName evidence="3">Lipoprotein</fullName>
    </recommendedName>
</protein>
<dbReference type="EMBL" id="SSNZ01000001">
    <property type="protein sequence ID" value="THF52783.1"/>
    <property type="molecule type" value="Genomic_DNA"/>
</dbReference>
<dbReference type="OrthoDB" id="997343at2"/>
<dbReference type="AlphaFoldDB" id="A0A4S4A3E4"/>
<evidence type="ECO:0008006" key="3">
    <source>
        <dbReference type="Google" id="ProtNLM"/>
    </source>
</evidence>
<proteinExistence type="predicted"/>
<organism evidence="1 2">
    <name type="scientific">Flavobacterium supellecticarium</name>
    <dbReference type="NCBI Taxonomy" id="2565924"/>
    <lineage>
        <taxon>Bacteria</taxon>
        <taxon>Pseudomonadati</taxon>
        <taxon>Bacteroidota</taxon>
        <taxon>Flavobacteriia</taxon>
        <taxon>Flavobacteriales</taxon>
        <taxon>Flavobacteriaceae</taxon>
        <taxon>Flavobacterium</taxon>
    </lineage>
</organism>
<evidence type="ECO:0000313" key="1">
    <source>
        <dbReference type="EMBL" id="THF52783.1"/>
    </source>
</evidence>
<comment type="caution">
    <text evidence="1">The sequence shown here is derived from an EMBL/GenBank/DDBJ whole genome shotgun (WGS) entry which is preliminary data.</text>
</comment>
<dbReference type="PROSITE" id="PS51257">
    <property type="entry name" value="PROKAR_LIPOPROTEIN"/>
    <property type="match status" value="1"/>
</dbReference>
<name>A0A4S4A3E4_9FLAO</name>
<keyword evidence="2" id="KW-1185">Reference proteome</keyword>
<accession>A0A4S4A3E4</accession>
<reference evidence="1 2" key="1">
    <citation type="submission" date="2019-04" db="EMBL/GenBank/DDBJ databases">
        <title>Flavobacterium sp. nov. isolated from construction timber.</title>
        <authorList>
            <person name="Lin S.-Y."/>
            <person name="Chang C.-T."/>
            <person name="Young C.-C."/>
        </authorList>
    </citation>
    <scope>NUCLEOTIDE SEQUENCE [LARGE SCALE GENOMIC DNA]</scope>
    <source>
        <strain evidence="1 2">CC-CTC003</strain>
    </source>
</reference>
<gene>
    <name evidence="1" type="ORF">E6C50_00800</name>
</gene>
<evidence type="ECO:0000313" key="2">
    <source>
        <dbReference type="Proteomes" id="UP000307507"/>
    </source>
</evidence>
<dbReference type="Proteomes" id="UP000307507">
    <property type="component" value="Unassembled WGS sequence"/>
</dbReference>